<sequence length="342" mass="39096">ERYSFAVLSQFIQNRLCRRSYRGLVGEFGSESVTPFNCINAYCRYNESNFVNETDEILWVRMHSFTDPGKPFFAPLQLVVSGGSSIYPEEKEYVPAAVSTGTACHETVSQAIDTALIECMQIDSFELWWYGGLQGRPVDLDQRNFLRTYFDANSVNRFLQEFSLSVTDITFDKNIYVYVCEIFGKKPNLPRYTVGVQGGYNREKTLYRCLMEALCVLEYNMNLPWIHYEKWSSIEKNLKNIRNFDDNVAKYAKYGKPHLKAGTSNFIPGKVQGSTLSYVRKNYPHSGYLVITAPEFEGLNLEVVRVCIPELLPLSLPSYPPQHHPRFLSNGGIVNHVAHPLA</sequence>
<organism evidence="2 3">
    <name type="scientific">Cylicostephanus goldi</name>
    <name type="common">Nematode worm</name>
    <dbReference type="NCBI Taxonomy" id="71465"/>
    <lineage>
        <taxon>Eukaryota</taxon>
        <taxon>Metazoa</taxon>
        <taxon>Ecdysozoa</taxon>
        <taxon>Nematoda</taxon>
        <taxon>Chromadorea</taxon>
        <taxon>Rhabditida</taxon>
        <taxon>Rhabditina</taxon>
        <taxon>Rhabditomorpha</taxon>
        <taxon>Strongyloidea</taxon>
        <taxon>Strongylidae</taxon>
        <taxon>Cylicostephanus</taxon>
    </lineage>
</organism>
<reference evidence="2 3" key="1">
    <citation type="submission" date="2018-11" db="EMBL/GenBank/DDBJ databases">
        <authorList>
            <consortium name="Pathogen Informatics"/>
        </authorList>
    </citation>
    <scope>NUCLEOTIDE SEQUENCE [LARGE SCALE GENOMIC DNA]</scope>
</reference>
<dbReference type="EMBL" id="UYRV01005655">
    <property type="protein sequence ID" value="VDK52855.1"/>
    <property type="molecule type" value="Genomic_DNA"/>
</dbReference>
<feature type="domain" description="YcaO" evidence="1">
    <location>
        <begin position="1"/>
        <end position="342"/>
    </location>
</feature>
<dbReference type="PANTHER" id="PTHR37809">
    <property type="entry name" value="RIBOSOMAL PROTEIN S12 METHYLTHIOTRANSFERASE ACCESSORY FACTOR YCAO"/>
    <property type="match status" value="1"/>
</dbReference>
<feature type="non-terminal residue" evidence="2">
    <location>
        <position position="1"/>
    </location>
</feature>
<dbReference type="PANTHER" id="PTHR37809:SF1">
    <property type="entry name" value="RIBOSOMAL PROTEIN S12 METHYLTHIOTRANSFERASE ACCESSORY FACTOR YCAO"/>
    <property type="match status" value="1"/>
</dbReference>
<dbReference type="AlphaFoldDB" id="A0A3P6RGG2"/>
<evidence type="ECO:0000313" key="2">
    <source>
        <dbReference type="EMBL" id="VDK52855.1"/>
    </source>
</evidence>
<evidence type="ECO:0000313" key="3">
    <source>
        <dbReference type="Proteomes" id="UP000271889"/>
    </source>
</evidence>
<dbReference type="PROSITE" id="PS51664">
    <property type="entry name" value="YCAO"/>
    <property type="match status" value="1"/>
</dbReference>
<accession>A0A3P6RGG2</accession>
<evidence type="ECO:0000259" key="1">
    <source>
        <dbReference type="PROSITE" id="PS51664"/>
    </source>
</evidence>
<dbReference type="Gene3D" id="3.30.1330.230">
    <property type="match status" value="1"/>
</dbReference>
<dbReference type="Pfam" id="PF02624">
    <property type="entry name" value="YcaO"/>
    <property type="match status" value="1"/>
</dbReference>
<gene>
    <name evidence="2" type="ORF">CGOC_LOCUS2508</name>
</gene>
<dbReference type="InterPro" id="IPR003776">
    <property type="entry name" value="YcaO-like_dom"/>
</dbReference>
<keyword evidence="3" id="KW-1185">Reference proteome</keyword>
<proteinExistence type="predicted"/>
<name>A0A3P6RGG2_CYLGO</name>
<dbReference type="Proteomes" id="UP000271889">
    <property type="component" value="Unassembled WGS sequence"/>
</dbReference>
<protein>
    <recommendedName>
        <fullName evidence="1">YcaO domain-containing protein</fullName>
    </recommendedName>
</protein>